<dbReference type="InterPro" id="IPR027267">
    <property type="entry name" value="AH/BAR_dom_sf"/>
</dbReference>
<dbReference type="AlphaFoldDB" id="A0A485KIX5"/>
<dbReference type="InterPro" id="IPR001849">
    <property type="entry name" value="PH_domain"/>
</dbReference>
<feature type="region of interest" description="Disordered" evidence="1">
    <location>
        <begin position="80"/>
        <end position="106"/>
    </location>
</feature>
<accession>A0A485KIX5</accession>
<dbReference type="EMBL" id="VJMH01004993">
    <property type="protein sequence ID" value="KAF0701693.1"/>
    <property type="molecule type" value="Genomic_DNA"/>
</dbReference>
<dbReference type="Proteomes" id="UP000332933">
    <property type="component" value="Unassembled WGS sequence"/>
</dbReference>
<evidence type="ECO:0000313" key="5">
    <source>
        <dbReference type="Proteomes" id="UP000332933"/>
    </source>
</evidence>
<dbReference type="Gene3D" id="2.30.29.30">
    <property type="entry name" value="Pleckstrin-homology domain (PH domain)/Phosphotyrosine-binding domain (PTB)"/>
    <property type="match status" value="1"/>
</dbReference>
<dbReference type="Pfam" id="PF00169">
    <property type="entry name" value="PH"/>
    <property type="match status" value="1"/>
</dbReference>
<dbReference type="PROSITE" id="PS50003">
    <property type="entry name" value="PH_DOMAIN"/>
    <property type="match status" value="1"/>
</dbReference>
<dbReference type="Gene3D" id="1.20.1270.60">
    <property type="entry name" value="Arfaptin homology (AH) domain/BAR domain"/>
    <property type="match status" value="1"/>
</dbReference>
<protein>
    <submittedName>
        <fullName evidence="4">Aste57867_7889 protein</fullName>
    </submittedName>
</protein>
<feature type="region of interest" description="Disordered" evidence="1">
    <location>
        <begin position="1"/>
        <end position="35"/>
    </location>
</feature>
<evidence type="ECO:0000259" key="2">
    <source>
        <dbReference type="PROSITE" id="PS50003"/>
    </source>
</evidence>
<dbReference type="OrthoDB" id="159542at2759"/>
<dbReference type="InterPro" id="IPR011993">
    <property type="entry name" value="PH-like_dom_sf"/>
</dbReference>
<evidence type="ECO:0000313" key="4">
    <source>
        <dbReference type="EMBL" id="VFT84782.1"/>
    </source>
</evidence>
<organism evidence="4 5">
    <name type="scientific">Aphanomyces stellatus</name>
    <dbReference type="NCBI Taxonomy" id="120398"/>
    <lineage>
        <taxon>Eukaryota</taxon>
        <taxon>Sar</taxon>
        <taxon>Stramenopiles</taxon>
        <taxon>Oomycota</taxon>
        <taxon>Saprolegniomycetes</taxon>
        <taxon>Saprolegniales</taxon>
        <taxon>Verrucalvaceae</taxon>
        <taxon>Aphanomyces</taxon>
    </lineage>
</organism>
<feature type="compositionally biased region" description="Polar residues" evidence="1">
    <location>
        <begin position="92"/>
        <end position="102"/>
    </location>
</feature>
<reference evidence="3" key="2">
    <citation type="submission" date="2019-06" db="EMBL/GenBank/DDBJ databases">
        <title>Genomics analysis of Aphanomyces spp. identifies a new class of oomycete effector associated with host adaptation.</title>
        <authorList>
            <person name="Gaulin E."/>
        </authorList>
    </citation>
    <scope>NUCLEOTIDE SEQUENCE</scope>
    <source>
        <strain evidence="3">CBS 578.67</strain>
    </source>
</reference>
<sequence length="578" mass="63996">MSEPTSSLPVDEAESKRAAATTASGNGSAVSSPTVVPASISLDVTNSAEAARSSQPPRLKSQSSASASALVACDVIATSSPRHQSSVSSPPTLSTRANSFTKASPHDVHLSPAMEWRNKSVSCDALRGFETSRKTYIDPGQSADRRYWELFCQELQSGRDQNQRVLKFFTLKVQADLAYAESLRRLRIALEVDASSAAASKNLQAASSCERSLLALGENQQQLSEKIETFTNAVQRDVIVRPLQEMVRSLIAKYEETANAMLVEGDALDQLLHVTQRRVQEAFAAYDGLFRDMERLRLARDAPERQQAAAMTDLWLAEMTYGIHVKKLQSVRVEYVKGMANLFLQFKTLEVLRVSVTQSALDVFLRKQKLIFEELGNSTAEPLGIVQKMDPEKDLIQTIRRIPRNNTALALAADAQETKFFASFRSPLTSPLLIRCGFLKYQVSSTMFKSWKDMFGVVTQDRFFHVFEMDQKPVHKSMNEFILESMPTGGDDGVKCQPFGSIYLPNCRLTIAKGASPTFEINEAVASTGLFSVFKTESTKRHIFQCVSQPDLVDWVVATKRLIPDPIKAPSSSSSSRH</sequence>
<feature type="domain" description="PH" evidence="2">
    <location>
        <begin position="432"/>
        <end position="564"/>
    </location>
</feature>
<dbReference type="SMART" id="SM00233">
    <property type="entry name" value="PH"/>
    <property type="match status" value="1"/>
</dbReference>
<evidence type="ECO:0000256" key="1">
    <source>
        <dbReference type="SAM" id="MobiDB-lite"/>
    </source>
</evidence>
<name>A0A485KIX5_9STRA</name>
<proteinExistence type="predicted"/>
<evidence type="ECO:0000313" key="3">
    <source>
        <dbReference type="EMBL" id="KAF0701693.1"/>
    </source>
</evidence>
<dbReference type="SUPFAM" id="SSF103657">
    <property type="entry name" value="BAR/IMD domain-like"/>
    <property type="match status" value="1"/>
</dbReference>
<keyword evidence="5" id="KW-1185">Reference proteome</keyword>
<dbReference type="EMBL" id="CAADRA010005014">
    <property type="protein sequence ID" value="VFT84782.1"/>
    <property type="molecule type" value="Genomic_DNA"/>
</dbReference>
<dbReference type="SUPFAM" id="SSF50729">
    <property type="entry name" value="PH domain-like"/>
    <property type="match status" value="1"/>
</dbReference>
<gene>
    <name evidence="4" type="primary">Aste57867_7889</name>
    <name evidence="3" type="ORF">As57867_007859</name>
    <name evidence="4" type="ORF">ASTE57867_7889</name>
</gene>
<feature type="compositionally biased region" description="Low complexity" evidence="1">
    <location>
        <begin position="18"/>
        <end position="35"/>
    </location>
</feature>
<feature type="compositionally biased region" description="Low complexity" evidence="1">
    <location>
        <begin position="80"/>
        <end position="91"/>
    </location>
</feature>
<reference evidence="4 5" key="1">
    <citation type="submission" date="2019-03" db="EMBL/GenBank/DDBJ databases">
        <authorList>
            <person name="Gaulin E."/>
            <person name="Dumas B."/>
        </authorList>
    </citation>
    <scope>NUCLEOTIDE SEQUENCE [LARGE SCALE GENOMIC DNA]</scope>
    <source>
        <strain evidence="4">CBS 568.67</strain>
    </source>
</reference>